<dbReference type="RefSeq" id="WP_071176676.1">
    <property type="nucleotide sequence ID" value="NZ_CP017831.1"/>
</dbReference>
<feature type="transmembrane region" description="Helical" evidence="1">
    <location>
        <begin position="226"/>
        <end position="247"/>
    </location>
</feature>
<evidence type="ECO:0000256" key="1">
    <source>
        <dbReference type="SAM" id="Phobius"/>
    </source>
</evidence>
<proteinExistence type="predicted"/>
<reference evidence="3" key="1">
    <citation type="submission" date="2016-10" db="EMBL/GenBank/DDBJ databases">
        <title>The complete genome sequence of the rumen bacterium Butyrivibrio hungatei MB2003.</title>
        <authorList>
            <person name="Palevich N."/>
            <person name="Kelly W.J."/>
            <person name="Leahy S.C."/>
            <person name="Altermann E."/>
            <person name="Rakonjac J."/>
            <person name="Attwood G.T."/>
        </authorList>
    </citation>
    <scope>NUCLEOTIDE SEQUENCE [LARGE SCALE GENOMIC DNA]</scope>
    <source>
        <strain evidence="3">MB2003</strain>
    </source>
</reference>
<feature type="transmembrane region" description="Helical" evidence="1">
    <location>
        <begin position="101"/>
        <end position="123"/>
    </location>
</feature>
<keyword evidence="1" id="KW-0472">Membrane</keyword>
<evidence type="ECO:0000313" key="2">
    <source>
        <dbReference type="EMBL" id="AOZ97031.1"/>
    </source>
</evidence>
<gene>
    <name evidence="2" type="ORF">bhn_I1998</name>
</gene>
<name>A0A1D9P3E4_9FIRM</name>
<keyword evidence="3" id="KW-1185">Reference proteome</keyword>
<accession>A0A1D9P3E4</accession>
<feature type="transmembrane region" description="Helical" evidence="1">
    <location>
        <begin position="135"/>
        <end position="158"/>
    </location>
</feature>
<dbReference type="KEGG" id="bhu:bhn_I1998"/>
<dbReference type="AlphaFoldDB" id="A0A1D9P3E4"/>
<feature type="transmembrane region" description="Helical" evidence="1">
    <location>
        <begin position="295"/>
        <end position="315"/>
    </location>
</feature>
<dbReference type="Proteomes" id="UP000179284">
    <property type="component" value="Chromosome I"/>
</dbReference>
<sequence>METIKNYLETMFANLPNTLEVKKAKDELYSMMEDKFTELIGEGKPENEAIAIVISEFGNLDEISESLGINNVVSEMETTDRRLISQNECDNYIADSARRRFFNSLGILLCIFSPIGPIIFGSIGNAVGIDAIELIGVILLFICVAAGISLFMIASFLMRDWKFLDKELCTISYSTAEYLAREKEDSQSYKLVLRTLGIVLCSISFLPVIILDTILGSSFSIITEGFAPALIFIGAGIGVFFIMFSGAKDAAFDKLLSLNDTTTVAGNYEPVKKVKKEYVSRAAEILMKDYWKTVLAIYLILSFTSFNWGSTWLIWPIAGILRKPLTEIFLKK</sequence>
<feature type="transmembrane region" description="Helical" evidence="1">
    <location>
        <begin position="191"/>
        <end position="214"/>
    </location>
</feature>
<protein>
    <submittedName>
        <fullName evidence="2">Uncharacterized protein</fullName>
    </submittedName>
</protein>
<organism evidence="2 3">
    <name type="scientific">Butyrivibrio hungatei</name>
    <dbReference type="NCBI Taxonomy" id="185008"/>
    <lineage>
        <taxon>Bacteria</taxon>
        <taxon>Bacillati</taxon>
        <taxon>Bacillota</taxon>
        <taxon>Clostridia</taxon>
        <taxon>Lachnospirales</taxon>
        <taxon>Lachnospiraceae</taxon>
        <taxon>Butyrivibrio</taxon>
    </lineage>
</organism>
<keyword evidence="1" id="KW-1133">Transmembrane helix</keyword>
<dbReference type="NCBIfam" id="NF038403">
    <property type="entry name" value="perm_prefix_1"/>
    <property type="match status" value="1"/>
</dbReference>
<keyword evidence="1" id="KW-0812">Transmembrane</keyword>
<dbReference type="OrthoDB" id="9815852at2"/>
<dbReference type="InterPro" id="IPR047928">
    <property type="entry name" value="Perm_prefix_1"/>
</dbReference>
<dbReference type="EMBL" id="CP017831">
    <property type="protein sequence ID" value="AOZ97031.1"/>
    <property type="molecule type" value="Genomic_DNA"/>
</dbReference>
<evidence type="ECO:0000313" key="3">
    <source>
        <dbReference type="Proteomes" id="UP000179284"/>
    </source>
</evidence>